<dbReference type="GO" id="GO:0055085">
    <property type="term" value="P:transmembrane transport"/>
    <property type="evidence" value="ECO:0007669"/>
    <property type="project" value="InterPro"/>
</dbReference>
<keyword evidence="3 11" id="KW-0813">Transport</keyword>
<dbReference type="STRING" id="7757.ENSPMAP00000004558"/>
<keyword evidence="6" id="KW-0999">Mitochondrion inner membrane</keyword>
<dbReference type="HOGENOM" id="CLU_015166_10_2_1"/>
<keyword evidence="7" id="KW-1133">Transmembrane helix</keyword>
<dbReference type="InterPro" id="IPR002167">
    <property type="entry name" value="GDC-like"/>
</dbReference>
<keyword evidence="8" id="KW-0496">Mitochondrion</keyword>
<dbReference type="SUPFAM" id="SSF103506">
    <property type="entry name" value="Mitochondrial carrier"/>
    <property type="match status" value="1"/>
</dbReference>
<evidence type="ECO:0000256" key="10">
    <source>
        <dbReference type="PROSITE-ProRule" id="PRU00282"/>
    </source>
</evidence>
<evidence type="ECO:0000256" key="9">
    <source>
        <dbReference type="ARBA" id="ARBA00023136"/>
    </source>
</evidence>
<dbReference type="OMA" id="PILKCED"/>
<evidence type="ECO:0000256" key="8">
    <source>
        <dbReference type="ARBA" id="ARBA00023128"/>
    </source>
</evidence>
<dbReference type="InterPro" id="IPR023395">
    <property type="entry name" value="MCP_dom_sf"/>
</dbReference>
<sequence length="309" mass="33094">ILDVGDSMAVPDEFTEEERRSGTWWRQLVAGGGAGVVSRTCTAPLDRLKVIMQVKASRHNTIGVVGGLAHMIREGGVRSLWRGNGVNVIKIAPETAIKFMAYEQIKKLIGMRQEQIGVQERLVAGSLAGATAQTVIYPMEVVKTRLALGKTGQYSSMVDCARKIAKREGLRAFFKGYLPNVLGIIPYAGIDLATYETLKNWWLQKHGAEGANPGIAVLLCCATTSSTCGQLASYPLALVRTRMQAAASIGGPGASQPGMVGLMRSIVQQDGLLGLYRGIAPNFMKVIPAVGISYVVYENLKGALGVTSR</sequence>
<evidence type="ECO:0008006" key="13">
    <source>
        <dbReference type="Google" id="ProtNLM"/>
    </source>
</evidence>
<dbReference type="GeneTree" id="ENSGT00940000159428"/>
<reference evidence="12" key="1">
    <citation type="submission" date="2025-08" db="UniProtKB">
        <authorList>
            <consortium name="Ensembl"/>
        </authorList>
    </citation>
    <scope>IDENTIFICATION</scope>
</reference>
<dbReference type="InterPro" id="IPR018108">
    <property type="entry name" value="MCP_transmembrane"/>
</dbReference>
<organism evidence="12">
    <name type="scientific">Petromyzon marinus</name>
    <name type="common">Sea lamprey</name>
    <dbReference type="NCBI Taxonomy" id="7757"/>
    <lineage>
        <taxon>Eukaryota</taxon>
        <taxon>Metazoa</taxon>
        <taxon>Chordata</taxon>
        <taxon>Craniata</taxon>
        <taxon>Vertebrata</taxon>
        <taxon>Cyclostomata</taxon>
        <taxon>Hyperoartia</taxon>
        <taxon>Petromyzontiformes</taxon>
        <taxon>Petromyzontidae</taxon>
        <taxon>Petromyzon</taxon>
    </lineage>
</organism>
<dbReference type="Gene3D" id="1.50.40.10">
    <property type="entry name" value="Mitochondrial carrier domain"/>
    <property type="match status" value="1"/>
</dbReference>
<evidence type="ECO:0000256" key="2">
    <source>
        <dbReference type="ARBA" id="ARBA00006375"/>
    </source>
</evidence>
<dbReference type="PRINTS" id="PR00926">
    <property type="entry name" value="MITOCARRIER"/>
</dbReference>
<evidence type="ECO:0000256" key="7">
    <source>
        <dbReference type="ARBA" id="ARBA00022989"/>
    </source>
</evidence>
<proteinExistence type="inferred from homology"/>
<feature type="repeat" description="Solcar" evidence="10">
    <location>
        <begin position="116"/>
        <end position="201"/>
    </location>
</feature>
<evidence type="ECO:0000256" key="6">
    <source>
        <dbReference type="ARBA" id="ARBA00022792"/>
    </source>
</evidence>
<dbReference type="PROSITE" id="PS50920">
    <property type="entry name" value="SOLCAR"/>
    <property type="match status" value="3"/>
</dbReference>
<evidence type="ECO:0000256" key="4">
    <source>
        <dbReference type="ARBA" id="ARBA00022692"/>
    </source>
</evidence>
<keyword evidence="4 10" id="KW-0812">Transmembrane</keyword>
<accession>S4RH76</accession>
<keyword evidence="5" id="KW-0677">Repeat</keyword>
<feature type="repeat" description="Solcar" evidence="10">
    <location>
        <begin position="213"/>
        <end position="303"/>
    </location>
</feature>
<comment type="similarity">
    <text evidence="2 11">Belongs to the mitochondrial carrier (TC 2.A.29) family.</text>
</comment>
<dbReference type="PANTHER" id="PTHR24089">
    <property type="entry name" value="SOLUTE CARRIER FAMILY 25"/>
    <property type="match status" value="1"/>
</dbReference>
<name>S4RH76_PETMA</name>
<evidence type="ECO:0000256" key="11">
    <source>
        <dbReference type="RuleBase" id="RU000488"/>
    </source>
</evidence>
<protein>
    <recommendedName>
        <fullName evidence="13">Solute carrier family 25 member 23b</fullName>
    </recommendedName>
</protein>
<evidence type="ECO:0000256" key="3">
    <source>
        <dbReference type="ARBA" id="ARBA00022448"/>
    </source>
</evidence>
<reference evidence="12" key="2">
    <citation type="submission" date="2025-09" db="UniProtKB">
        <authorList>
            <consortium name="Ensembl"/>
        </authorList>
    </citation>
    <scope>IDENTIFICATION</scope>
</reference>
<evidence type="ECO:0000256" key="5">
    <source>
        <dbReference type="ARBA" id="ARBA00022737"/>
    </source>
</evidence>
<evidence type="ECO:0000313" key="12">
    <source>
        <dbReference type="Ensembl" id="ENSPMAP00000004558.1"/>
    </source>
</evidence>
<dbReference type="Pfam" id="PF00153">
    <property type="entry name" value="Mito_carr"/>
    <property type="match status" value="3"/>
</dbReference>
<comment type="subcellular location">
    <subcellularLocation>
        <location evidence="1">Mitochondrion inner membrane</location>
        <topology evidence="1">Multi-pass membrane protein</topology>
    </subcellularLocation>
</comment>
<keyword evidence="9 10" id="KW-0472">Membrane</keyword>
<dbReference type="GO" id="GO:0005743">
    <property type="term" value="C:mitochondrial inner membrane"/>
    <property type="evidence" value="ECO:0007669"/>
    <property type="project" value="UniProtKB-SubCell"/>
</dbReference>
<feature type="repeat" description="Solcar" evidence="10">
    <location>
        <begin position="22"/>
        <end position="108"/>
    </location>
</feature>
<dbReference type="Ensembl" id="ENSPMAT00000004577.1">
    <property type="protein sequence ID" value="ENSPMAP00000004558.1"/>
    <property type="gene ID" value="ENSPMAG00000004140.1"/>
</dbReference>
<evidence type="ECO:0000256" key="1">
    <source>
        <dbReference type="ARBA" id="ARBA00004448"/>
    </source>
</evidence>
<dbReference type="PRINTS" id="PR00928">
    <property type="entry name" value="GRAVESDC"/>
</dbReference>
<dbReference type="AlphaFoldDB" id="S4RH76"/>
<dbReference type="InterPro" id="IPR002067">
    <property type="entry name" value="MCP"/>
</dbReference>
<dbReference type="FunFam" id="1.50.40.10:FF:000003">
    <property type="entry name" value="Putative calcium-binding mitochondrial carrier protein scamc-2"/>
    <property type="match status" value="1"/>
</dbReference>